<evidence type="ECO:0000313" key="2">
    <source>
        <dbReference type="Proteomes" id="UP000738359"/>
    </source>
</evidence>
<sequence length="62" mass="7239">MEVNLATTTDQYQNEWAQLMIDTGSDINSEREIVLTKSQIFFRYLNVIGNRRELVNMGAWTL</sequence>
<dbReference type="EMBL" id="JAAAHY010003868">
    <property type="protein sequence ID" value="KAF9937000.1"/>
    <property type="molecule type" value="Genomic_DNA"/>
</dbReference>
<feature type="non-terminal residue" evidence="1">
    <location>
        <position position="62"/>
    </location>
</feature>
<proteinExistence type="predicted"/>
<name>A0A9P6ILM0_MORAP</name>
<organism evidence="1 2">
    <name type="scientific">Mortierella alpina</name>
    <name type="common">Oleaginous fungus</name>
    <name type="synonym">Mortierella renispora</name>
    <dbReference type="NCBI Taxonomy" id="64518"/>
    <lineage>
        <taxon>Eukaryota</taxon>
        <taxon>Fungi</taxon>
        <taxon>Fungi incertae sedis</taxon>
        <taxon>Mucoromycota</taxon>
        <taxon>Mortierellomycotina</taxon>
        <taxon>Mortierellomycetes</taxon>
        <taxon>Mortierellales</taxon>
        <taxon>Mortierellaceae</taxon>
        <taxon>Mortierella</taxon>
    </lineage>
</organism>
<dbReference type="Proteomes" id="UP000738359">
    <property type="component" value="Unassembled WGS sequence"/>
</dbReference>
<gene>
    <name evidence="1" type="ORF">BGZ70_006715</name>
</gene>
<reference evidence="1" key="1">
    <citation type="journal article" date="2020" name="Fungal Divers.">
        <title>Resolving the Mortierellaceae phylogeny through synthesis of multi-gene phylogenetics and phylogenomics.</title>
        <authorList>
            <person name="Vandepol N."/>
            <person name="Liber J."/>
            <person name="Desiro A."/>
            <person name="Na H."/>
            <person name="Kennedy M."/>
            <person name="Barry K."/>
            <person name="Grigoriev I.V."/>
            <person name="Miller A.N."/>
            <person name="O'Donnell K."/>
            <person name="Stajich J.E."/>
            <person name="Bonito G."/>
        </authorList>
    </citation>
    <scope>NUCLEOTIDE SEQUENCE</scope>
    <source>
        <strain evidence="1">CK1249</strain>
    </source>
</reference>
<keyword evidence="2" id="KW-1185">Reference proteome</keyword>
<comment type="caution">
    <text evidence="1">The sequence shown here is derived from an EMBL/GenBank/DDBJ whole genome shotgun (WGS) entry which is preliminary data.</text>
</comment>
<protein>
    <submittedName>
        <fullName evidence="1">Uncharacterized protein</fullName>
    </submittedName>
</protein>
<accession>A0A9P6ILM0</accession>
<dbReference type="AlphaFoldDB" id="A0A9P6ILM0"/>
<evidence type="ECO:0000313" key="1">
    <source>
        <dbReference type="EMBL" id="KAF9937000.1"/>
    </source>
</evidence>